<sequence length="129" mass="14103">MIENIFGIASAFAEETAAVAGAEGEVQQVSSIAALATTFLPLILIFVVFWFMLIRPQRKKDKQVKEMLNNLKAGDRICTIGGIYGTITGLKDDTVTLSVGKDNLSMVVARWAIRNVEDVTIENDAQELN</sequence>
<evidence type="ECO:0000313" key="1">
    <source>
        <dbReference type="EMBL" id="QUC67927.1"/>
    </source>
</evidence>
<proteinExistence type="predicted"/>
<gene>
    <name evidence="1" type="primary">yajC</name>
    <name evidence="1" type="ORF">JYE49_04295</name>
</gene>
<reference evidence="1" key="1">
    <citation type="submission" date="2021-01" db="EMBL/GenBank/DDBJ databases">
        <title>Complete genome sequence of Clostridiales bacterium R-7.</title>
        <authorList>
            <person name="Mahoney-Kurpe S.C."/>
            <person name="Palevich N."/>
            <person name="Koike S."/>
            <person name="Moon C.D."/>
            <person name="Attwood G.T."/>
        </authorList>
    </citation>
    <scope>NUCLEOTIDE SEQUENCE</scope>
    <source>
        <strain evidence="1">R-7</strain>
    </source>
</reference>
<name>A0AC61MY71_9FIRM</name>
<keyword evidence="2" id="KW-1185">Reference proteome</keyword>
<evidence type="ECO:0000313" key="2">
    <source>
        <dbReference type="Proteomes" id="UP000682782"/>
    </source>
</evidence>
<protein>
    <submittedName>
        <fullName evidence="1">Preprotein translocase subunit YajC</fullName>
    </submittedName>
</protein>
<dbReference type="Proteomes" id="UP000682782">
    <property type="component" value="Chromosome"/>
</dbReference>
<accession>A0AC61MY71</accession>
<dbReference type="EMBL" id="CP068393">
    <property type="protein sequence ID" value="QUC67927.1"/>
    <property type="molecule type" value="Genomic_DNA"/>
</dbReference>
<organism evidence="1 2">
    <name type="scientific">Aristaeella hokkaidonensis</name>
    <dbReference type="NCBI Taxonomy" id="3046382"/>
    <lineage>
        <taxon>Bacteria</taxon>
        <taxon>Bacillati</taxon>
        <taxon>Bacillota</taxon>
        <taxon>Clostridia</taxon>
        <taxon>Eubacteriales</taxon>
        <taxon>Aristaeellaceae</taxon>
        <taxon>Aristaeella</taxon>
    </lineage>
</organism>